<dbReference type="InterPro" id="IPR000352">
    <property type="entry name" value="Pep_chain_release_fac_I"/>
</dbReference>
<dbReference type="PANTHER" id="PTHR47814:SF1">
    <property type="entry name" value="PEPTIDYL-TRNA HYDROLASE ARFB"/>
    <property type="match status" value="1"/>
</dbReference>
<feature type="domain" description="Prokaryotic-type class I peptide chain release factors" evidence="2">
    <location>
        <begin position="16"/>
        <end position="32"/>
    </location>
</feature>
<dbReference type="Pfam" id="PF00472">
    <property type="entry name" value="RF-1"/>
    <property type="match status" value="1"/>
</dbReference>
<dbReference type="GO" id="GO:0004045">
    <property type="term" value="F:peptidyl-tRNA hydrolase activity"/>
    <property type="evidence" value="ECO:0007669"/>
    <property type="project" value="UniProtKB-EC"/>
</dbReference>
<evidence type="ECO:0000313" key="3">
    <source>
        <dbReference type="EMBL" id="RFN59363.1"/>
    </source>
</evidence>
<dbReference type="EC" id="3.1.1.29" evidence="3"/>
<dbReference type="SUPFAM" id="SSF110916">
    <property type="entry name" value="Peptidyl-tRNA hydrolase domain-like"/>
    <property type="match status" value="1"/>
</dbReference>
<dbReference type="PANTHER" id="PTHR47814">
    <property type="entry name" value="PEPTIDYL-TRNA HYDROLASE ARFB"/>
    <property type="match status" value="1"/>
</dbReference>
<keyword evidence="3" id="KW-0378">Hydrolase</keyword>
<name>A0A3E1QB61_9FLAO</name>
<feature type="region of interest" description="Disordered" evidence="1">
    <location>
        <begin position="98"/>
        <end position="134"/>
    </location>
</feature>
<dbReference type="GO" id="GO:0043022">
    <property type="term" value="F:ribosome binding"/>
    <property type="evidence" value="ECO:0007669"/>
    <property type="project" value="TreeGrafter"/>
</dbReference>
<gene>
    <name evidence="3" type="ORF">DZ858_04660</name>
</gene>
<dbReference type="NCBIfam" id="NF006718">
    <property type="entry name" value="PRK09256.1"/>
    <property type="match status" value="1"/>
</dbReference>
<dbReference type="GO" id="GO:0072344">
    <property type="term" value="P:rescue of stalled ribosome"/>
    <property type="evidence" value="ECO:0007669"/>
    <property type="project" value="TreeGrafter"/>
</dbReference>
<organism evidence="3 4">
    <name type="scientific">Marixanthomonas ophiurae</name>
    <dbReference type="NCBI Taxonomy" id="387659"/>
    <lineage>
        <taxon>Bacteria</taxon>
        <taxon>Pseudomonadati</taxon>
        <taxon>Bacteroidota</taxon>
        <taxon>Flavobacteriia</taxon>
        <taxon>Flavobacteriales</taxon>
        <taxon>Flavobacteriaceae</taxon>
        <taxon>Marixanthomonas</taxon>
    </lineage>
</organism>
<accession>A0A3E1QB61</accession>
<dbReference type="RefSeq" id="WP_117158361.1">
    <property type="nucleotide sequence ID" value="NZ_QVID01000001.1"/>
</dbReference>
<keyword evidence="4" id="KW-1185">Reference proteome</keyword>
<comment type="caution">
    <text evidence="3">The sequence shown here is derived from an EMBL/GenBank/DDBJ whole genome shotgun (WGS) entry which is preliminary data.</text>
</comment>
<dbReference type="EMBL" id="QVID01000001">
    <property type="protein sequence ID" value="RFN59363.1"/>
    <property type="molecule type" value="Genomic_DNA"/>
</dbReference>
<proteinExistence type="predicted"/>
<evidence type="ECO:0000259" key="2">
    <source>
        <dbReference type="PROSITE" id="PS00745"/>
    </source>
</evidence>
<dbReference type="PROSITE" id="PS00745">
    <property type="entry name" value="RF_PROK_I"/>
    <property type="match status" value="1"/>
</dbReference>
<evidence type="ECO:0000256" key="1">
    <source>
        <dbReference type="SAM" id="MobiDB-lite"/>
    </source>
</evidence>
<dbReference type="Gene3D" id="3.30.160.20">
    <property type="match status" value="1"/>
</dbReference>
<feature type="compositionally biased region" description="Basic residues" evidence="1">
    <location>
        <begin position="98"/>
        <end position="108"/>
    </location>
</feature>
<dbReference type="GO" id="GO:0003747">
    <property type="term" value="F:translation release factor activity"/>
    <property type="evidence" value="ECO:0007669"/>
    <property type="project" value="InterPro"/>
</dbReference>
<reference evidence="3 4" key="1">
    <citation type="journal article" date="2007" name="Int. J. Syst. Evol. Microbiol.">
        <title>Marixanthomonas ophiurae gen. nov., sp. nov., a marine bacterium of the family Flavobacteriaceae isolated from a deep-sea brittle star.</title>
        <authorList>
            <person name="Romanenko L.A."/>
            <person name="Uchino M."/>
            <person name="Frolova G.M."/>
            <person name="Mikhailov V.V."/>
        </authorList>
    </citation>
    <scope>NUCLEOTIDE SEQUENCE [LARGE SCALE GENOMIC DNA]</scope>
    <source>
        <strain evidence="3 4">KMM 3046</strain>
    </source>
</reference>
<feature type="compositionally biased region" description="Basic residues" evidence="1">
    <location>
        <begin position="115"/>
        <end position="134"/>
    </location>
</feature>
<protein>
    <submittedName>
        <fullName evidence="3">Aminoacyl-tRNA hydrolase</fullName>
        <ecNumber evidence="3">3.1.1.29</ecNumber>
    </submittedName>
</protein>
<dbReference type="AlphaFoldDB" id="A0A3E1QB61"/>
<evidence type="ECO:0000313" key="4">
    <source>
        <dbReference type="Proteomes" id="UP000261082"/>
    </source>
</evidence>
<sequence length="134" mass="15323">MNTEKLIKELTFKAMRSSGPGGQHVNKTSSKVEVSFSIETSQALSDQEKQRMQQKLQNKISSEGILSLQSSETRSQHRNKAIVIERLINLLKYSLKPVKKRKKTKKPRKAIEKRLKAKKNTALKKANRKPPKID</sequence>
<dbReference type="OrthoDB" id="9815709at2"/>
<dbReference type="Proteomes" id="UP000261082">
    <property type="component" value="Unassembled WGS sequence"/>
</dbReference>